<protein>
    <submittedName>
        <fullName evidence="1">Uncharacterized protein</fullName>
    </submittedName>
</protein>
<name>A0A2G9U536_TELCI</name>
<gene>
    <name evidence="1" type="ORF">TELCIR_12941</name>
</gene>
<evidence type="ECO:0000313" key="2">
    <source>
        <dbReference type="Proteomes" id="UP000230423"/>
    </source>
</evidence>
<sequence>MAQWLTDCQMSSTMWSNCLFSLKNSLFSVVYNEDQQRFDAHDWSGRRVDAMIRFPSSAVVAAIRAVPTACDTKKTIVVLADKAIFSIAFGLTDMVS</sequence>
<reference evidence="1 2" key="1">
    <citation type="submission" date="2015-09" db="EMBL/GenBank/DDBJ databases">
        <title>Draft genome of the parasitic nematode Teladorsagia circumcincta isolate WARC Sus (inbred).</title>
        <authorList>
            <person name="Mitreva M."/>
        </authorList>
    </citation>
    <scope>NUCLEOTIDE SEQUENCE [LARGE SCALE GENOMIC DNA]</scope>
    <source>
        <strain evidence="1 2">S</strain>
    </source>
</reference>
<dbReference type="EMBL" id="KZ349050">
    <property type="protein sequence ID" value="PIO65396.1"/>
    <property type="molecule type" value="Genomic_DNA"/>
</dbReference>
<keyword evidence="2" id="KW-1185">Reference proteome</keyword>
<dbReference type="AlphaFoldDB" id="A0A2G9U536"/>
<dbReference type="OrthoDB" id="5600418at2759"/>
<proteinExistence type="predicted"/>
<evidence type="ECO:0000313" key="1">
    <source>
        <dbReference type="EMBL" id="PIO65396.1"/>
    </source>
</evidence>
<dbReference type="Proteomes" id="UP000230423">
    <property type="component" value="Unassembled WGS sequence"/>
</dbReference>
<organism evidence="1 2">
    <name type="scientific">Teladorsagia circumcincta</name>
    <name type="common">Brown stomach worm</name>
    <name type="synonym">Ostertagia circumcincta</name>
    <dbReference type="NCBI Taxonomy" id="45464"/>
    <lineage>
        <taxon>Eukaryota</taxon>
        <taxon>Metazoa</taxon>
        <taxon>Ecdysozoa</taxon>
        <taxon>Nematoda</taxon>
        <taxon>Chromadorea</taxon>
        <taxon>Rhabditida</taxon>
        <taxon>Rhabditina</taxon>
        <taxon>Rhabditomorpha</taxon>
        <taxon>Strongyloidea</taxon>
        <taxon>Trichostrongylidae</taxon>
        <taxon>Teladorsagia</taxon>
    </lineage>
</organism>
<accession>A0A2G9U536</accession>